<gene>
    <name evidence="1" type="ORF">BDQ12DRAFT_668880</name>
</gene>
<dbReference type="Proteomes" id="UP000308652">
    <property type="component" value="Unassembled WGS sequence"/>
</dbReference>
<sequence length="216" mass="23673">MYPPPSTSSFNTTIEFPAPTSSFKAGKCSIPHGYSSFNHPWHSLLQSSVWHPPWSLLLQLSVWHPPQSLLLQSSLTLTPSTISVASPMVTPSTHSLPPLLQHEHSIFYPQLFHAASPALTPSIISTASSMVTPPSIIPDTHSFNHQHGIPHGHSSFNSNLGPKPWVRSGFGPGSQDNWFMAVPQYSTQYLVQCQLILAQFKILSSSRNNGDEGCLQ</sequence>
<reference evidence="1 2" key="1">
    <citation type="journal article" date="2019" name="Nat. Ecol. Evol.">
        <title>Megaphylogeny resolves global patterns of mushroom evolution.</title>
        <authorList>
            <person name="Varga T."/>
            <person name="Krizsan K."/>
            <person name="Foldi C."/>
            <person name="Dima B."/>
            <person name="Sanchez-Garcia M."/>
            <person name="Sanchez-Ramirez S."/>
            <person name="Szollosi G.J."/>
            <person name="Szarkandi J.G."/>
            <person name="Papp V."/>
            <person name="Albert L."/>
            <person name="Andreopoulos W."/>
            <person name="Angelini C."/>
            <person name="Antonin V."/>
            <person name="Barry K.W."/>
            <person name="Bougher N.L."/>
            <person name="Buchanan P."/>
            <person name="Buyck B."/>
            <person name="Bense V."/>
            <person name="Catcheside P."/>
            <person name="Chovatia M."/>
            <person name="Cooper J."/>
            <person name="Damon W."/>
            <person name="Desjardin D."/>
            <person name="Finy P."/>
            <person name="Geml J."/>
            <person name="Haridas S."/>
            <person name="Hughes K."/>
            <person name="Justo A."/>
            <person name="Karasinski D."/>
            <person name="Kautmanova I."/>
            <person name="Kiss B."/>
            <person name="Kocsube S."/>
            <person name="Kotiranta H."/>
            <person name="LaButti K.M."/>
            <person name="Lechner B.E."/>
            <person name="Liimatainen K."/>
            <person name="Lipzen A."/>
            <person name="Lukacs Z."/>
            <person name="Mihaltcheva S."/>
            <person name="Morgado L.N."/>
            <person name="Niskanen T."/>
            <person name="Noordeloos M.E."/>
            <person name="Ohm R.A."/>
            <person name="Ortiz-Santana B."/>
            <person name="Ovrebo C."/>
            <person name="Racz N."/>
            <person name="Riley R."/>
            <person name="Savchenko A."/>
            <person name="Shiryaev A."/>
            <person name="Soop K."/>
            <person name="Spirin V."/>
            <person name="Szebenyi C."/>
            <person name="Tomsovsky M."/>
            <person name="Tulloss R.E."/>
            <person name="Uehling J."/>
            <person name="Grigoriev I.V."/>
            <person name="Vagvolgyi C."/>
            <person name="Papp T."/>
            <person name="Martin F.M."/>
            <person name="Miettinen O."/>
            <person name="Hibbett D.S."/>
            <person name="Nagy L.G."/>
        </authorList>
    </citation>
    <scope>NUCLEOTIDE SEQUENCE [LARGE SCALE GENOMIC DNA]</scope>
    <source>
        <strain evidence="1 2">CBS 166.37</strain>
    </source>
</reference>
<dbReference type="AlphaFoldDB" id="A0A5C3LRR6"/>
<evidence type="ECO:0000313" key="1">
    <source>
        <dbReference type="EMBL" id="TFK35033.1"/>
    </source>
</evidence>
<protein>
    <submittedName>
        <fullName evidence="1">Uncharacterized protein</fullName>
    </submittedName>
</protein>
<organism evidence="1 2">
    <name type="scientific">Crucibulum laeve</name>
    <dbReference type="NCBI Taxonomy" id="68775"/>
    <lineage>
        <taxon>Eukaryota</taxon>
        <taxon>Fungi</taxon>
        <taxon>Dikarya</taxon>
        <taxon>Basidiomycota</taxon>
        <taxon>Agaricomycotina</taxon>
        <taxon>Agaricomycetes</taxon>
        <taxon>Agaricomycetidae</taxon>
        <taxon>Agaricales</taxon>
        <taxon>Agaricineae</taxon>
        <taxon>Nidulariaceae</taxon>
        <taxon>Crucibulum</taxon>
    </lineage>
</organism>
<name>A0A5C3LRR6_9AGAR</name>
<dbReference type="EMBL" id="ML213625">
    <property type="protein sequence ID" value="TFK35033.1"/>
    <property type="molecule type" value="Genomic_DNA"/>
</dbReference>
<evidence type="ECO:0000313" key="2">
    <source>
        <dbReference type="Proteomes" id="UP000308652"/>
    </source>
</evidence>
<accession>A0A5C3LRR6</accession>
<proteinExistence type="predicted"/>
<keyword evidence="2" id="KW-1185">Reference proteome</keyword>